<sequence>MGFKVEFHIKGFFIKDPGLCYKGGEKKPVSGLDLDRWSYFEATDHIKGFDSTFDRFGDRVWWKVVDGSLEHDLK</sequence>
<protein>
    <recommendedName>
        <fullName evidence="1">PB1-like domain-containing protein</fullName>
    </recommendedName>
</protein>
<accession>A0A392R1X9</accession>
<feature type="non-terminal residue" evidence="2">
    <location>
        <position position="74"/>
    </location>
</feature>
<keyword evidence="3" id="KW-1185">Reference proteome</keyword>
<name>A0A392R1X9_9FABA</name>
<feature type="domain" description="PB1-like" evidence="1">
    <location>
        <begin position="3"/>
        <end position="66"/>
    </location>
</feature>
<evidence type="ECO:0000313" key="2">
    <source>
        <dbReference type="EMBL" id="MCI30588.1"/>
    </source>
</evidence>
<dbReference type="EMBL" id="LXQA010180787">
    <property type="protein sequence ID" value="MCI30588.1"/>
    <property type="molecule type" value="Genomic_DNA"/>
</dbReference>
<dbReference type="InterPro" id="IPR058594">
    <property type="entry name" value="PB1-like_dom_pln"/>
</dbReference>
<comment type="caution">
    <text evidence="2">The sequence shown here is derived from an EMBL/GenBank/DDBJ whole genome shotgun (WGS) entry which is preliminary data.</text>
</comment>
<evidence type="ECO:0000313" key="3">
    <source>
        <dbReference type="Proteomes" id="UP000265520"/>
    </source>
</evidence>
<evidence type="ECO:0000259" key="1">
    <source>
        <dbReference type="Pfam" id="PF26130"/>
    </source>
</evidence>
<dbReference type="Proteomes" id="UP000265520">
    <property type="component" value="Unassembled WGS sequence"/>
</dbReference>
<reference evidence="2 3" key="1">
    <citation type="journal article" date="2018" name="Front. Plant Sci.">
        <title>Red Clover (Trifolium pratense) and Zigzag Clover (T. medium) - A Picture of Genomic Similarities and Differences.</title>
        <authorList>
            <person name="Dluhosova J."/>
            <person name="Istvanek J."/>
            <person name="Nedelnik J."/>
            <person name="Repkova J."/>
        </authorList>
    </citation>
    <scope>NUCLEOTIDE SEQUENCE [LARGE SCALE GENOMIC DNA]</scope>
    <source>
        <strain evidence="3">cv. 10/8</strain>
        <tissue evidence="2">Leaf</tissue>
    </source>
</reference>
<organism evidence="2 3">
    <name type="scientific">Trifolium medium</name>
    <dbReference type="NCBI Taxonomy" id="97028"/>
    <lineage>
        <taxon>Eukaryota</taxon>
        <taxon>Viridiplantae</taxon>
        <taxon>Streptophyta</taxon>
        <taxon>Embryophyta</taxon>
        <taxon>Tracheophyta</taxon>
        <taxon>Spermatophyta</taxon>
        <taxon>Magnoliopsida</taxon>
        <taxon>eudicotyledons</taxon>
        <taxon>Gunneridae</taxon>
        <taxon>Pentapetalae</taxon>
        <taxon>rosids</taxon>
        <taxon>fabids</taxon>
        <taxon>Fabales</taxon>
        <taxon>Fabaceae</taxon>
        <taxon>Papilionoideae</taxon>
        <taxon>50 kb inversion clade</taxon>
        <taxon>NPAAA clade</taxon>
        <taxon>Hologalegina</taxon>
        <taxon>IRL clade</taxon>
        <taxon>Trifolieae</taxon>
        <taxon>Trifolium</taxon>
    </lineage>
</organism>
<proteinExistence type="predicted"/>
<dbReference type="AlphaFoldDB" id="A0A392R1X9"/>
<dbReference type="Pfam" id="PF26130">
    <property type="entry name" value="PB1-like"/>
    <property type="match status" value="1"/>
</dbReference>